<sequence>MVSLPSTKQAGKMDTSTLHPTRLEFPLSQWGVAAPCNSESFKTRSHKHKPLAKDLTYRLSPESAGRTGSSLKGAFKHLKNPGIISLGGGLPLSEYFPFENFTFAVSSFSSIRGSQINENHGSSNVLAEKNDLLEGRSVYDISIALNYSQGSGSAQLLRWIVEHTEMVHDPPYADWQCTMTIGSTSALDMALRMLSLPG</sequence>
<dbReference type="PANTHER" id="PTHR42790">
    <property type="entry name" value="AMINOTRANSFERASE"/>
    <property type="match status" value="1"/>
</dbReference>
<accession>A0A8K0WDM3</accession>
<dbReference type="GO" id="GO:0006571">
    <property type="term" value="P:tyrosine biosynthetic process"/>
    <property type="evidence" value="ECO:0007669"/>
    <property type="project" value="TreeGrafter"/>
</dbReference>
<evidence type="ECO:0000256" key="4">
    <source>
        <dbReference type="ARBA" id="ARBA00022679"/>
    </source>
</evidence>
<comment type="cofactor">
    <cofactor evidence="1">
        <name>pyridoxal 5'-phosphate</name>
        <dbReference type="ChEBI" id="CHEBI:597326"/>
    </cofactor>
</comment>
<evidence type="ECO:0000256" key="5">
    <source>
        <dbReference type="ARBA" id="ARBA00022898"/>
    </source>
</evidence>
<proteinExistence type="inferred from homology"/>
<gene>
    <name evidence="6" type="ORF">BKA59DRAFT_528506</name>
</gene>
<dbReference type="Proteomes" id="UP000813427">
    <property type="component" value="Unassembled WGS sequence"/>
</dbReference>
<dbReference type="Gene3D" id="3.40.640.10">
    <property type="entry name" value="Type I PLP-dependent aspartate aminotransferase-like (Major domain)"/>
    <property type="match status" value="1"/>
</dbReference>
<dbReference type="SUPFAM" id="SSF53383">
    <property type="entry name" value="PLP-dependent transferases"/>
    <property type="match status" value="1"/>
</dbReference>
<keyword evidence="3" id="KW-0032">Aminotransferase</keyword>
<dbReference type="GO" id="GO:0009074">
    <property type="term" value="P:aromatic amino acid family catabolic process"/>
    <property type="evidence" value="ECO:0007669"/>
    <property type="project" value="TreeGrafter"/>
</dbReference>
<protein>
    <submittedName>
        <fullName evidence="6">Uncharacterized protein</fullName>
    </submittedName>
</protein>
<comment type="caution">
    <text evidence="6">The sequence shown here is derived from an EMBL/GenBank/DDBJ whole genome shotgun (WGS) entry which is preliminary data.</text>
</comment>
<dbReference type="InterPro" id="IPR050859">
    <property type="entry name" value="Class-I_PLP-dep_aminotransf"/>
</dbReference>
<dbReference type="GO" id="GO:0019878">
    <property type="term" value="P:lysine biosynthetic process via aminoadipic acid"/>
    <property type="evidence" value="ECO:0007669"/>
    <property type="project" value="TreeGrafter"/>
</dbReference>
<evidence type="ECO:0000256" key="2">
    <source>
        <dbReference type="ARBA" id="ARBA00007441"/>
    </source>
</evidence>
<evidence type="ECO:0000256" key="1">
    <source>
        <dbReference type="ARBA" id="ARBA00001933"/>
    </source>
</evidence>
<dbReference type="InterPro" id="IPR015421">
    <property type="entry name" value="PyrdxlP-dep_Trfase_major"/>
</dbReference>
<reference evidence="6" key="1">
    <citation type="journal article" date="2021" name="Nat. Commun.">
        <title>Genetic determinants of endophytism in the Arabidopsis root mycobiome.</title>
        <authorList>
            <person name="Mesny F."/>
            <person name="Miyauchi S."/>
            <person name="Thiergart T."/>
            <person name="Pickel B."/>
            <person name="Atanasova L."/>
            <person name="Karlsson M."/>
            <person name="Huettel B."/>
            <person name="Barry K.W."/>
            <person name="Haridas S."/>
            <person name="Chen C."/>
            <person name="Bauer D."/>
            <person name="Andreopoulos W."/>
            <person name="Pangilinan J."/>
            <person name="LaButti K."/>
            <person name="Riley R."/>
            <person name="Lipzen A."/>
            <person name="Clum A."/>
            <person name="Drula E."/>
            <person name="Henrissat B."/>
            <person name="Kohler A."/>
            <person name="Grigoriev I.V."/>
            <person name="Martin F.M."/>
            <person name="Hacquard S."/>
        </authorList>
    </citation>
    <scope>NUCLEOTIDE SEQUENCE</scope>
    <source>
        <strain evidence="6">MPI-SDFR-AT-0068</strain>
    </source>
</reference>
<keyword evidence="4" id="KW-0808">Transferase</keyword>
<dbReference type="GO" id="GO:0047536">
    <property type="term" value="F:2-aminoadipate transaminase activity"/>
    <property type="evidence" value="ECO:0007669"/>
    <property type="project" value="TreeGrafter"/>
</dbReference>
<evidence type="ECO:0000256" key="3">
    <source>
        <dbReference type="ARBA" id="ARBA00022576"/>
    </source>
</evidence>
<evidence type="ECO:0000313" key="6">
    <source>
        <dbReference type="EMBL" id="KAH7246608.1"/>
    </source>
</evidence>
<dbReference type="InterPro" id="IPR015424">
    <property type="entry name" value="PyrdxlP-dep_Trfase"/>
</dbReference>
<comment type="similarity">
    <text evidence="2">Belongs to the class-I pyridoxal-phosphate-dependent aminotransferase family.</text>
</comment>
<name>A0A8K0WDM3_9HYPO</name>
<dbReference type="GO" id="GO:0008793">
    <property type="term" value="F:aromatic-amino-acid transaminase activity"/>
    <property type="evidence" value="ECO:0007669"/>
    <property type="project" value="TreeGrafter"/>
</dbReference>
<dbReference type="EMBL" id="JAGPXF010000004">
    <property type="protein sequence ID" value="KAH7246608.1"/>
    <property type="molecule type" value="Genomic_DNA"/>
</dbReference>
<keyword evidence="7" id="KW-1185">Reference proteome</keyword>
<dbReference type="OrthoDB" id="691673at2759"/>
<dbReference type="PANTHER" id="PTHR42790:SF21">
    <property type="entry name" value="AROMATIC_AMINOADIPATE AMINOTRANSFERASE 1"/>
    <property type="match status" value="1"/>
</dbReference>
<dbReference type="AlphaFoldDB" id="A0A8K0WDM3"/>
<evidence type="ECO:0000313" key="7">
    <source>
        <dbReference type="Proteomes" id="UP000813427"/>
    </source>
</evidence>
<keyword evidence="5" id="KW-0663">Pyridoxal phosphate</keyword>
<organism evidence="6 7">
    <name type="scientific">Fusarium tricinctum</name>
    <dbReference type="NCBI Taxonomy" id="61284"/>
    <lineage>
        <taxon>Eukaryota</taxon>
        <taxon>Fungi</taxon>
        <taxon>Dikarya</taxon>
        <taxon>Ascomycota</taxon>
        <taxon>Pezizomycotina</taxon>
        <taxon>Sordariomycetes</taxon>
        <taxon>Hypocreomycetidae</taxon>
        <taxon>Hypocreales</taxon>
        <taxon>Nectriaceae</taxon>
        <taxon>Fusarium</taxon>
        <taxon>Fusarium tricinctum species complex</taxon>
    </lineage>
</organism>